<evidence type="ECO:0000256" key="11">
    <source>
        <dbReference type="ARBA" id="ARBA00023316"/>
    </source>
</evidence>
<evidence type="ECO:0000256" key="8">
    <source>
        <dbReference type="ARBA" id="ARBA00023034"/>
    </source>
</evidence>
<dbReference type="GO" id="GO:0000139">
    <property type="term" value="C:Golgi membrane"/>
    <property type="evidence" value="ECO:0007669"/>
    <property type="project" value="UniProtKB-SubCell"/>
</dbReference>
<name>A0AAV8RHJ3_ENSVE</name>
<organism evidence="14 15">
    <name type="scientific">Ensete ventricosum</name>
    <name type="common">Abyssinian banana</name>
    <name type="synonym">Musa ensete</name>
    <dbReference type="NCBI Taxonomy" id="4639"/>
    <lineage>
        <taxon>Eukaryota</taxon>
        <taxon>Viridiplantae</taxon>
        <taxon>Streptophyta</taxon>
        <taxon>Embryophyta</taxon>
        <taxon>Tracheophyta</taxon>
        <taxon>Spermatophyta</taxon>
        <taxon>Magnoliopsida</taxon>
        <taxon>Liliopsida</taxon>
        <taxon>Zingiberales</taxon>
        <taxon>Musaceae</taxon>
        <taxon>Ensete</taxon>
    </lineage>
</organism>
<comment type="caution">
    <text evidence="14">The sequence shown here is derived from an EMBL/GenBank/DDBJ whole genome shotgun (WGS) entry which is preliminary data.</text>
</comment>
<evidence type="ECO:0000256" key="12">
    <source>
        <dbReference type="RuleBase" id="RU363127"/>
    </source>
</evidence>
<evidence type="ECO:0000256" key="1">
    <source>
        <dbReference type="ARBA" id="ARBA00004323"/>
    </source>
</evidence>
<dbReference type="GO" id="GO:0009834">
    <property type="term" value="P:plant-type secondary cell wall biogenesis"/>
    <property type="evidence" value="ECO:0007669"/>
    <property type="project" value="TreeGrafter"/>
</dbReference>
<comment type="function">
    <text evidence="12">Involved in the synthesis of glucuronoxylan hemicellulose in secondary cell walls.</text>
</comment>
<evidence type="ECO:0000256" key="5">
    <source>
        <dbReference type="ARBA" id="ARBA00022692"/>
    </source>
</evidence>
<sequence length="484" mass="54231">MKQTAAQQPNRQAYTAFRSSPGVLIWPAVHVLCCLVSAAAGFRFSRLLFLLLFSLSPPSSSSLHHRHLLRQPPPAFLPPPPPPHIHPPPPPPPAAAASNRVVVGRHGIRVRPWPHPNAAEVARAHEILARVQQEQRRRYGVKDPRPILVVTPTYARTFQALHLTGLLHSLMLVPHPLTWLVVEAGGVSNETAALLARSRLPVVHLPFHEQMPASWHDRHRLEARMRLHALRVIREKQLDGIIVFADESNVHRLELFDEVQKVEWMGAVSVGILAHSQREGEKGQSPLPIQGPACNASGQLIGWHTFNNLPYAKKAAAFVGDGATVLPTKLEWAGFVMNSRLLWREAEEKPGWVRDLDEVGINGEEIESPLDLLKAASSVEPLGNCGKKALLWWLRTEARFDSRFPAGWVIDRPLEVIVPAKRTPWPEAPPDLPFQVIADDEDHVELHPPKKTRSSRSKRSSRKKKKREAHVDAQVSDLFNRQEK</sequence>
<evidence type="ECO:0000313" key="15">
    <source>
        <dbReference type="Proteomes" id="UP001222027"/>
    </source>
</evidence>
<dbReference type="Pfam" id="PF03360">
    <property type="entry name" value="Glyco_transf_43"/>
    <property type="match status" value="1"/>
</dbReference>
<dbReference type="EC" id="2.4.-.-" evidence="12"/>
<evidence type="ECO:0000256" key="10">
    <source>
        <dbReference type="ARBA" id="ARBA00023180"/>
    </source>
</evidence>
<dbReference type="GO" id="GO:0010417">
    <property type="term" value="P:glucuronoxylan biosynthetic process"/>
    <property type="evidence" value="ECO:0007669"/>
    <property type="project" value="TreeGrafter"/>
</dbReference>
<keyword evidence="6 12" id="KW-0735">Signal-anchor</keyword>
<dbReference type="InterPro" id="IPR029044">
    <property type="entry name" value="Nucleotide-diphossugar_trans"/>
</dbReference>
<evidence type="ECO:0000256" key="7">
    <source>
        <dbReference type="ARBA" id="ARBA00022989"/>
    </source>
</evidence>
<keyword evidence="9 12" id="KW-0472">Membrane</keyword>
<dbReference type="GO" id="GO:0042285">
    <property type="term" value="F:xylosyltransferase activity"/>
    <property type="evidence" value="ECO:0007669"/>
    <property type="project" value="TreeGrafter"/>
</dbReference>
<dbReference type="GO" id="GO:0071555">
    <property type="term" value="P:cell wall organization"/>
    <property type="evidence" value="ECO:0007669"/>
    <property type="project" value="UniProtKB-KW"/>
</dbReference>
<dbReference type="Proteomes" id="UP001222027">
    <property type="component" value="Unassembled WGS sequence"/>
</dbReference>
<dbReference type="Gene3D" id="3.90.550.10">
    <property type="entry name" value="Spore Coat Polysaccharide Biosynthesis Protein SpsA, Chain A"/>
    <property type="match status" value="1"/>
</dbReference>
<protein>
    <recommendedName>
        <fullName evidence="12">Glycosyltransferases</fullName>
        <ecNumber evidence="12">2.4.-.-</ecNumber>
    </recommendedName>
</protein>
<reference evidence="14 15" key="1">
    <citation type="submission" date="2022-12" db="EMBL/GenBank/DDBJ databases">
        <title>Chromosome-scale assembly of the Ensete ventricosum genome.</title>
        <authorList>
            <person name="Dussert Y."/>
            <person name="Stocks J."/>
            <person name="Wendawek A."/>
            <person name="Woldeyes F."/>
            <person name="Nichols R.A."/>
            <person name="Borrell J.S."/>
        </authorList>
    </citation>
    <scope>NUCLEOTIDE SEQUENCE [LARGE SCALE GENOMIC DNA]</scope>
    <source>
        <strain evidence="15">cv. Maze</strain>
        <tissue evidence="14">Seeds</tissue>
    </source>
</reference>
<evidence type="ECO:0000256" key="4">
    <source>
        <dbReference type="ARBA" id="ARBA00022679"/>
    </source>
</evidence>
<comment type="subcellular location">
    <subcellularLocation>
        <location evidence="1 12">Golgi apparatus membrane</location>
        <topology evidence="1 12">Single-pass type II membrane protein</topology>
    </subcellularLocation>
</comment>
<evidence type="ECO:0000256" key="6">
    <source>
        <dbReference type="ARBA" id="ARBA00022968"/>
    </source>
</evidence>
<dbReference type="FunFam" id="3.90.550.10:FF:000096">
    <property type="entry name" value="Glycosyltransferases"/>
    <property type="match status" value="1"/>
</dbReference>
<dbReference type="InterPro" id="IPR005027">
    <property type="entry name" value="Glyco_trans_43"/>
</dbReference>
<dbReference type="PANTHER" id="PTHR10896:SF17">
    <property type="entry name" value="BETA-1,4-XYLOSYLTRANSFERASE IRX14H-RELATED"/>
    <property type="match status" value="1"/>
</dbReference>
<gene>
    <name evidence="14" type="ORF">OPV22_008659</name>
</gene>
<dbReference type="EMBL" id="JAQQAF010000003">
    <property type="protein sequence ID" value="KAJ8498107.1"/>
    <property type="molecule type" value="Genomic_DNA"/>
</dbReference>
<dbReference type="GO" id="GO:0015018">
    <property type="term" value="F:galactosylgalactosylxylosylprotein 3-beta-glucuronosyltransferase activity"/>
    <property type="evidence" value="ECO:0007669"/>
    <property type="project" value="InterPro"/>
</dbReference>
<keyword evidence="4 12" id="KW-0808">Transferase</keyword>
<evidence type="ECO:0000256" key="3">
    <source>
        <dbReference type="ARBA" id="ARBA00022676"/>
    </source>
</evidence>
<accession>A0AAV8RHJ3</accession>
<feature type="region of interest" description="Disordered" evidence="13">
    <location>
        <begin position="439"/>
        <end position="484"/>
    </location>
</feature>
<keyword evidence="7 12" id="KW-1133">Transmembrane helix</keyword>
<keyword evidence="8 12" id="KW-0333">Golgi apparatus</keyword>
<feature type="transmembrane region" description="Helical" evidence="12">
    <location>
        <begin position="24"/>
        <end position="44"/>
    </location>
</feature>
<proteinExistence type="inferred from homology"/>
<evidence type="ECO:0000256" key="2">
    <source>
        <dbReference type="ARBA" id="ARBA00007706"/>
    </source>
</evidence>
<evidence type="ECO:0000256" key="13">
    <source>
        <dbReference type="SAM" id="MobiDB-lite"/>
    </source>
</evidence>
<keyword evidence="5 12" id="KW-0812">Transmembrane</keyword>
<keyword evidence="3" id="KW-0328">Glycosyltransferase</keyword>
<keyword evidence="15" id="KW-1185">Reference proteome</keyword>
<evidence type="ECO:0000256" key="9">
    <source>
        <dbReference type="ARBA" id="ARBA00023136"/>
    </source>
</evidence>
<dbReference type="AlphaFoldDB" id="A0AAV8RHJ3"/>
<comment type="similarity">
    <text evidence="2 12">Belongs to the glycosyltransferase 43 family.</text>
</comment>
<evidence type="ECO:0000313" key="14">
    <source>
        <dbReference type="EMBL" id="KAJ8498107.1"/>
    </source>
</evidence>
<feature type="region of interest" description="Disordered" evidence="13">
    <location>
        <begin position="63"/>
        <end position="96"/>
    </location>
</feature>
<dbReference type="PANTHER" id="PTHR10896">
    <property type="entry name" value="GALACTOSYLGALACTOSYLXYLOSYLPROTEIN 3-BETA-GLUCURONOSYLTRANSFERASE BETA-1,3-GLUCURONYLTRANSFERASE"/>
    <property type="match status" value="1"/>
</dbReference>
<feature type="compositionally biased region" description="Basic residues" evidence="13">
    <location>
        <begin position="449"/>
        <end position="468"/>
    </location>
</feature>
<keyword evidence="11 12" id="KW-0961">Cell wall biogenesis/degradation</keyword>
<dbReference type="SUPFAM" id="SSF53448">
    <property type="entry name" value="Nucleotide-diphospho-sugar transferases"/>
    <property type="match status" value="1"/>
</dbReference>
<keyword evidence="10" id="KW-0325">Glycoprotein</keyword>
<feature type="compositionally biased region" description="Pro residues" evidence="13">
    <location>
        <begin position="71"/>
        <end position="94"/>
    </location>
</feature>